<keyword evidence="1" id="KW-0378">Hydrolase</keyword>
<evidence type="ECO:0000313" key="4">
    <source>
        <dbReference type="EMBL" id="SFD41480.1"/>
    </source>
</evidence>
<dbReference type="InterPro" id="IPR000073">
    <property type="entry name" value="AB_hydrolase_1"/>
</dbReference>
<sequence>MERRLHVESPSHQCWARNRLPLIGLPVGGFVGAVDLGHVLLRPVPQHRERGFQGEPESGEPVEDPRRHGRFDPARHQPVAGQASQRPGQHRVIAPDLRGFGASARAAEGYDAGTLAADAGGLLDALGEPSAAVVGIDAGTAPAVLLALRRPDLVRRLVVMEALLGRLPGAEHVVAGGAPWWFGFHAVPGLAETVLAGNEAPYIDWFLDSGTLGRGVPDDIRAAFVHAYTGTEALRCAFAYYRALPTSAQQIQDAVTTARLTMPTMTIGSHPVGTGLEHQLRPIADDLVGHHLQDCGHIIPLDRPDALFALLAPFLAADPPE</sequence>
<reference evidence="4 5" key="1">
    <citation type="submission" date="2016-10" db="EMBL/GenBank/DDBJ databases">
        <authorList>
            <person name="Varghese N."/>
            <person name="Submissions S."/>
        </authorList>
    </citation>
    <scope>NUCLEOTIDE SEQUENCE [LARGE SCALE GENOMIC DNA]</scope>
    <source>
        <strain evidence="4 5">CGMCC 4.3529</strain>
    </source>
</reference>
<organism evidence="4 5">
    <name type="scientific">Saccharopolyspora kobensis</name>
    <dbReference type="NCBI Taxonomy" id="146035"/>
    <lineage>
        <taxon>Bacteria</taxon>
        <taxon>Bacillati</taxon>
        <taxon>Actinomycetota</taxon>
        <taxon>Actinomycetes</taxon>
        <taxon>Pseudonocardiales</taxon>
        <taxon>Pseudonocardiaceae</taxon>
        <taxon>Saccharopolyspora</taxon>
    </lineage>
</organism>
<dbReference type="SUPFAM" id="SSF53474">
    <property type="entry name" value="alpha/beta-Hydrolases"/>
    <property type="match status" value="1"/>
</dbReference>
<dbReference type="PRINTS" id="PR00111">
    <property type="entry name" value="ABHYDROLASE"/>
</dbReference>
<dbReference type="PANTHER" id="PTHR43329">
    <property type="entry name" value="EPOXIDE HYDROLASE"/>
    <property type="match status" value="1"/>
</dbReference>
<name>A0ABY1DWS9_9PSEU</name>
<dbReference type="Pfam" id="PF00561">
    <property type="entry name" value="Abhydrolase_1"/>
    <property type="match status" value="1"/>
</dbReference>
<evidence type="ECO:0000313" key="5">
    <source>
        <dbReference type="Proteomes" id="UP000199690"/>
    </source>
</evidence>
<feature type="region of interest" description="Disordered" evidence="2">
    <location>
        <begin position="47"/>
        <end position="88"/>
    </location>
</feature>
<dbReference type="EMBL" id="FOME01000004">
    <property type="protein sequence ID" value="SFD41480.1"/>
    <property type="molecule type" value="Genomic_DNA"/>
</dbReference>
<feature type="compositionally biased region" description="Basic and acidic residues" evidence="2">
    <location>
        <begin position="63"/>
        <end position="75"/>
    </location>
</feature>
<dbReference type="PRINTS" id="PR00412">
    <property type="entry name" value="EPOXHYDRLASE"/>
</dbReference>
<gene>
    <name evidence="4" type="ORF">SAMN05216506_104224</name>
</gene>
<dbReference type="InterPro" id="IPR029058">
    <property type="entry name" value="AB_hydrolase_fold"/>
</dbReference>
<dbReference type="InterPro" id="IPR000639">
    <property type="entry name" value="Epox_hydrolase-like"/>
</dbReference>
<dbReference type="Gene3D" id="3.40.50.1820">
    <property type="entry name" value="alpha/beta hydrolase"/>
    <property type="match status" value="1"/>
</dbReference>
<proteinExistence type="predicted"/>
<keyword evidence="5" id="KW-1185">Reference proteome</keyword>
<dbReference type="Proteomes" id="UP000199690">
    <property type="component" value="Unassembled WGS sequence"/>
</dbReference>
<protein>
    <submittedName>
        <fullName evidence="4">Pimeloyl-ACP methyl ester carboxylesterase</fullName>
    </submittedName>
</protein>
<evidence type="ECO:0000256" key="2">
    <source>
        <dbReference type="SAM" id="MobiDB-lite"/>
    </source>
</evidence>
<comment type="caution">
    <text evidence="4">The sequence shown here is derived from an EMBL/GenBank/DDBJ whole genome shotgun (WGS) entry which is preliminary data.</text>
</comment>
<accession>A0ABY1DWS9</accession>
<evidence type="ECO:0000259" key="3">
    <source>
        <dbReference type="Pfam" id="PF00561"/>
    </source>
</evidence>
<feature type="domain" description="AB hydrolase-1" evidence="3">
    <location>
        <begin position="86"/>
        <end position="162"/>
    </location>
</feature>
<evidence type="ECO:0000256" key="1">
    <source>
        <dbReference type="ARBA" id="ARBA00022801"/>
    </source>
</evidence>